<name>A0A1B7T7N1_9ASCO</name>
<dbReference type="Proteomes" id="UP000092321">
    <property type="component" value="Unassembled WGS sequence"/>
</dbReference>
<evidence type="ECO:0000256" key="2">
    <source>
        <dbReference type="SAM" id="MobiDB-lite"/>
    </source>
</evidence>
<evidence type="ECO:0000313" key="4">
    <source>
        <dbReference type="Proteomes" id="UP000092321"/>
    </source>
</evidence>
<reference evidence="4" key="1">
    <citation type="journal article" date="2016" name="Proc. Natl. Acad. Sci. U.S.A.">
        <title>Comparative genomics of biotechnologically important yeasts.</title>
        <authorList>
            <person name="Riley R."/>
            <person name="Haridas S."/>
            <person name="Wolfe K.H."/>
            <person name="Lopes M.R."/>
            <person name="Hittinger C.T."/>
            <person name="Goeker M."/>
            <person name="Salamov A.A."/>
            <person name="Wisecaver J.H."/>
            <person name="Long T.M."/>
            <person name="Calvey C.H."/>
            <person name="Aerts A.L."/>
            <person name="Barry K.W."/>
            <person name="Choi C."/>
            <person name="Clum A."/>
            <person name="Coughlan A.Y."/>
            <person name="Deshpande S."/>
            <person name="Douglass A.P."/>
            <person name="Hanson S.J."/>
            <person name="Klenk H.-P."/>
            <person name="LaButti K.M."/>
            <person name="Lapidus A."/>
            <person name="Lindquist E.A."/>
            <person name="Lipzen A.M."/>
            <person name="Meier-Kolthoff J.P."/>
            <person name="Ohm R.A."/>
            <person name="Otillar R.P."/>
            <person name="Pangilinan J.L."/>
            <person name="Peng Y."/>
            <person name="Rokas A."/>
            <person name="Rosa C.A."/>
            <person name="Scheuner C."/>
            <person name="Sibirny A.A."/>
            <person name="Slot J.C."/>
            <person name="Stielow J.B."/>
            <person name="Sun H."/>
            <person name="Kurtzman C.P."/>
            <person name="Blackwell M."/>
            <person name="Grigoriev I.V."/>
            <person name="Jeffries T.W."/>
        </authorList>
    </citation>
    <scope>NUCLEOTIDE SEQUENCE [LARGE SCALE GENOMIC DNA]</scope>
    <source>
        <strain evidence="4">NRRL Y-1626</strain>
    </source>
</reference>
<feature type="compositionally biased region" description="Basic and acidic residues" evidence="2">
    <location>
        <begin position="105"/>
        <end position="118"/>
    </location>
</feature>
<evidence type="ECO:0000256" key="1">
    <source>
        <dbReference type="SAM" id="Coils"/>
    </source>
</evidence>
<protein>
    <submittedName>
        <fullName evidence="3">Uncharacterized protein</fullName>
    </submittedName>
</protein>
<proteinExistence type="predicted"/>
<comment type="caution">
    <text evidence="3">The sequence shown here is derived from an EMBL/GenBank/DDBJ whole genome shotgun (WGS) entry which is preliminary data.</text>
</comment>
<organism evidence="3 4">
    <name type="scientific">Hanseniaspora valbyensis NRRL Y-1626</name>
    <dbReference type="NCBI Taxonomy" id="766949"/>
    <lineage>
        <taxon>Eukaryota</taxon>
        <taxon>Fungi</taxon>
        <taxon>Dikarya</taxon>
        <taxon>Ascomycota</taxon>
        <taxon>Saccharomycotina</taxon>
        <taxon>Saccharomycetes</taxon>
        <taxon>Saccharomycodales</taxon>
        <taxon>Saccharomycodaceae</taxon>
        <taxon>Hanseniaspora</taxon>
    </lineage>
</organism>
<feature type="coiled-coil region" evidence="1">
    <location>
        <begin position="54"/>
        <end position="81"/>
    </location>
</feature>
<dbReference type="EMBL" id="LXPE01000442">
    <property type="protein sequence ID" value="OBA24756.1"/>
    <property type="molecule type" value="Genomic_DNA"/>
</dbReference>
<accession>A0A1B7T7N1</accession>
<gene>
    <name evidence="3" type="ORF">HANVADRAFT_4429</name>
</gene>
<keyword evidence="1" id="KW-0175">Coiled coil</keyword>
<sequence>MDTSPIVLPILGENDFKTFGNIKTTNDFDNKLSIQDDSFMKPQFAENVVKNTKFFELEREVDENRRTMKAQEERIIHLEIELKYLLDSLSKGTIKSSESISNSDTSEKESSLEVRNDSKKISQRVTKTNLIKLLKIKQGDISFAFPKCDILNSKKICIFNAEPVEEILLINSSKTNYNVQKIIKMKQFNFVLAITKMSKMAQFSKFIADKENNTKINFDPKEAILEIIDILDDMIDPNLRFIGIILQLNWLFATKNFSSTDDESLSYICIFANHLDSEFNIHDLFQILESLSDDVVSRLMYYFNWDIYSPNAKIANFFDLAVFLNNLKPDPTKINIFARFLEYRNQRVAMGTWLHEYIMIQRFLKEEIEISRFIIDWENKIATIPKECIYDIQAMIQKKENINSKPEFDRCLKHNSRIMNKFRKEVSAFEHMTKYLNLFSRVVFLANEHKLSSFFPKYFTYFLKEVEPFNDMFNLSYVFPEIKNEPLKKPAKKIKPIPTGLLFSKKNLDIMKTNHFSIYSPYRLLSTEVSCPSEAKIPDENIKYSLSLDIKFVSRPMNHDLSRYTFLMDAMDPFSKLLEEEFAVIFQNNAKKNNATLNT</sequence>
<dbReference type="AlphaFoldDB" id="A0A1B7T7N1"/>
<feature type="compositionally biased region" description="Low complexity" evidence="2">
    <location>
        <begin position="95"/>
        <end position="104"/>
    </location>
</feature>
<feature type="region of interest" description="Disordered" evidence="2">
    <location>
        <begin position="95"/>
        <end position="118"/>
    </location>
</feature>
<evidence type="ECO:0000313" key="3">
    <source>
        <dbReference type="EMBL" id="OBA24756.1"/>
    </source>
</evidence>
<keyword evidence="4" id="KW-1185">Reference proteome</keyword>